<accession>A0AAW8H1S0</accession>
<evidence type="ECO:0000313" key="2">
    <source>
        <dbReference type="EMBL" id="MDQ2254758.1"/>
    </source>
</evidence>
<dbReference type="Proteomes" id="UP001225042">
    <property type="component" value="Unassembled WGS sequence"/>
</dbReference>
<dbReference type="PROSITE" id="PS51257">
    <property type="entry name" value="PROKAR_LIPOPROTEIN"/>
    <property type="match status" value="1"/>
</dbReference>
<feature type="chain" id="PRO_5043723463" description="Fimbrial protein" evidence="1">
    <location>
        <begin position="21"/>
        <end position="369"/>
    </location>
</feature>
<organism evidence="2 3">
    <name type="scientific">Enterobacter soli</name>
    <dbReference type="NCBI Taxonomy" id="885040"/>
    <lineage>
        <taxon>Bacteria</taxon>
        <taxon>Pseudomonadati</taxon>
        <taxon>Pseudomonadota</taxon>
        <taxon>Gammaproteobacteria</taxon>
        <taxon>Enterobacterales</taxon>
        <taxon>Enterobacteriaceae</taxon>
        <taxon>Enterobacter</taxon>
    </lineage>
</organism>
<keyword evidence="1" id="KW-0732">Signal</keyword>
<keyword evidence="3" id="KW-1185">Reference proteome</keyword>
<evidence type="ECO:0000256" key="1">
    <source>
        <dbReference type="SAM" id="SignalP"/>
    </source>
</evidence>
<protein>
    <recommendedName>
        <fullName evidence="4">Fimbrial protein</fullName>
    </recommendedName>
</protein>
<comment type="caution">
    <text evidence="2">The sequence shown here is derived from an EMBL/GenBank/DDBJ whole genome shotgun (WGS) entry which is preliminary data.</text>
</comment>
<reference evidence="2 3" key="1">
    <citation type="submission" date="2023-08" db="EMBL/GenBank/DDBJ databases">
        <authorList>
            <person name="Dale J."/>
        </authorList>
    </citation>
    <scope>NUCLEOTIDE SEQUENCE [LARGE SCALE GENOMIC DNA]</scope>
    <source>
        <strain evidence="2 3">2023EL-00788</strain>
    </source>
</reference>
<dbReference type="Gene3D" id="2.60.40.1090">
    <property type="entry name" value="Fimbrial-type adhesion domain"/>
    <property type="match status" value="1"/>
</dbReference>
<evidence type="ECO:0008006" key="4">
    <source>
        <dbReference type="Google" id="ProtNLM"/>
    </source>
</evidence>
<dbReference type="InterPro" id="IPR008966">
    <property type="entry name" value="Adhesion_dom_sf"/>
</dbReference>
<name>A0AAW8H1S0_9ENTR</name>
<dbReference type="AlphaFoldDB" id="A0AAW8H1S0"/>
<proteinExistence type="predicted"/>
<dbReference type="GO" id="GO:0007155">
    <property type="term" value="P:cell adhesion"/>
    <property type="evidence" value="ECO:0007669"/>
    <property type="project" value="InterPro"/>
</dbReference>
<dbReference type="EMBL" id="JAVDKS010000001">
    <property type="protein sequence ID" value="MDQ2254758.1"/>
    <property type="molecule type" value="Genomic_DNA"/>
</dbReference>
<dbReference type="SUPFAM" id="SSF49401">
    <property type="entry name" value="Bacterial adhesins"/>
    <property type="match status" value="1"/>
</dbReference>
<gene>
    <name evidence="2" type="ORF">RBJ67_01190</name>
</gene>
<dbReference type="RefSeq" id="WP_306683957.1">
    <property type="nucleotide sequence ID" value="NZ_JAVDKR010000007.1"/>
</dbReference>
<sequence length="369" mass="39395">MRELWMILLLLTTSIQSVWAAGCYIEIGTGSSSNGTTTSDLNIPTTVQAPLANTSSVVKTSANSTITYWTDSNGSVNAGEAATVRFSPAGTTFTVDSSNKKGWLVDSSIPGLYFTLEANLPKPPQGPFTAWDKTTINLSTDTSINQAMASGWGCSNGETKRESATISFTLNFYTTSAFDPAKASGKKFFTSRQQVGVLQNLTGKGGELDVYISGPLTIATVGCAAFIVDTQTVNMGEINYSLLKLAPYPPYNNTPFNIKLENCYSTPDLVLNFSNNQTKAINSYTSTLVNTQGTSRGVGVALQYLTDQGGSDVAFNIDVTKPSTVPAKYLNYYNGNGLLRLNAQLYVNDVDALAPGTLYIPAIITLTLP</sequence>
<dbReference type="GO" id="GO:0009289">
    <property type="term" value="C:pilus"/>
    <property type="evidence" value="ECO:0007669"/>
    <property type="project" value="InterPro"/>
</dbReference>
<feature type="signal peptide" evidence="1">
    <location>
        <begin position="1"/>
        <end position="20"/>
    </location>
</feature>
<evidence type="ECO:0000313" key="3">
    <source>
        <dbReference type="Proteomes" id="UP001225042"/>
    </source>
</evidence>
<dbReference type="InterPro" id="IPR036937">
    <property type="entry name" value="Adhesion_dom_fimbrial_sf"/>
</dbReference>